<sequence>MTWRNKDHPIFATGEGGDPNGGYGWVCAVAAAFINAHTWGLNSSYSVFLAYYLRADIYPNATSLEFAFIGSLSIACALLVSPLATLAVREFGTKPTLFLGVALETASLVCASFAHKIWHLFLTQGVLFGLGMGFIFVPSVAIIPQWFTTRRSLANGIAAAGSGIGGLVYSLASGAMIERLGIQWTYRILGIIACVVNTICAILLRDRNKIIGSRHVPFDTGLLKRTEYLVLLSYGWFSMLGYVVLIFSLANYANSIGLNASQASLASAIFNLGQGLGRPFVGLFSDRTGRINMAGLITSASSSFHRRRRYGGGHVLGRRRPVTAEVVGLADVPAALNLMWLVIALPCAFSEPMALEIVAGTGKYIGAQLFTGFMFIVAGLLLVVLRGWKIAEIEAIAYATHQEPSAVDPTAPNGPITEKGQPVHVKKAEMMAKCLKPVRV</sequence>
<comment type="similarity">
    <text evidence="2">Belongs to the major facilitator superfamily. Monocarboxylate porter (TC 2.A.1.13) family.</text>
</comment>
<keyword evidence="5" id="KW-1185">Reference proteome</keyword>
<keyword evidence="3" id="KW-1133">Transmembrane helix</keyword>
<feature type="transmembrane region" description="Helical" evidence="3">
    <location>
        <begin position="23"/>
        <end position="52"/>
    </location>
</feature>
<evidence type="ECO:0000313" key="4">
    <source>
        <dbReference type="EMBL" id="CAI4213211.1"/>
    </source>
</evidence>
<dbReference type="GO" id="GO:0016020">
    <property type="term" value="C:membrane"/>
    <property type="evidence" value="ECO:0007669"/>
    <property type="project" value="UniProtKB-SubCell"/>
</dbReference>
<dbReference type="Proteomes" id="UP000838763">
    <property type="component" value="Unassembled WGS sequence"/>
</dbReference>
<reference evidence="4" key="1">
    <citation type="submission" date="2022-11" db="EMBL/GenBank/DDBJ databases">
        <authorList>
            <person name="Scott C."/>
            <person name="Bruce N."/>
        </authorList>
    </citation>
    <scope>NUCLEOTIDE SEQUENCE</scope>
</reference>
<feature type="transmembrane region" description="Helical" evidence="3">
    <location>
        <begin position="326"/>
        <end position="345"/>
    </location>
</feature>
<keyword evidence="3" id="KW-0812">Transmembrane</keyword>
<evidence type="ECO:0000313" key="5">
    <source>
        <dbReference type="Proteomes" id="UP000838763"/>
    </source>
</evidence>
<feature type="transmembrane region" description="Helical" evidence="3">
    <location>
        <begin position="64"/>
        <end position="84"/>
    </location>
</feature>
<dbReference type="PANTHER" id="PTHR11360">
    <property type="entry name" value="MONOCARBOXYLATE TRANSPORTER"/>
    <property type="match status" value="1"/>
</dbReference>
<dbReference type="SUPFAM" id="SSF103473">
    <property type="entry name" value="MFS general substrate transporter"/>
    <property type="match status" value="1"/>
</dbReference>
<comment type="caution">
    <text evidence="4">The sequence shown here is derived from an EMBL/GenBank/DDBJ whole genome shotgun (WGS) entry which is preliminary data.</text>
</comment>
<protein>
    <recommendedName>
        <fullName evidence="6">MFS transporter</fullName>
    </recommendedName>
</protein>
<keyword evidence="3" id="KW-0472">Membrane</keyword>
<dbReference type="InterPro" id="IPR050327">
    <property type="entry name" value="Proton-linked_MCT"/>
</dbReference>
<dbReference type="Pfam" id="PF07690">
    <property type="entry name" value="MFS_1"/>
    <property type="match status" value="1"/>
</dbReference>
<dbReference type="InterPro" id="IPR036259">
    <property type="entry name" value="MFS_trans_sf"/>
</dbReference>
<feature type="transmembrane region" description="Helical" evidence="3">
    <location>
        <begin position="365"/>
        <end position="385"/>
    </location>
</feature>
<feature type="transmembrane region" description="Helical" evidence="3">
    <location>
        <begin position="228"/>
        <end position="250"/>
    </location>
</feature>
<evidence type="ECO:0008006" key="6">
    <source>
        <dbReference type="Google" id="ProtNLM"/>
    </source>
</evidence>
<dbReference type="GO" id="GO:0022857">
    <property type="term" value="F:transmembrane transporter activity"/>
    <property type="evidence" value="ECO:0007669"/>
    <property type="project" value="InterPro"/>
</dbReference>
<evidence type="ECO:0000256" key="1">
    <source>
        <dbReference type="ARBA" id="ARBA00004141"/>
    </source>
</evidence>
<dbReference type="InterPro" id="IPR011701">
    <property type="entry name" value="MFS"/>
</dbReference>
<evidence type="ECO:0000256" key="2">
    <source>
        <dbReference type="ARBA" id="ARBA00006727"/>
    </source>
</evidence>
<name>A0A9P1MA07_9PEZI</name>
<dbReference type="EMBL" id="CALLCH030000007">
    <property type="protein sequence ID" value="CAI4213211.1"/>
    <property type="molecule type" value="Genomic_DNA"/>
</dbReference>
<feature type="transmembrane region" description="Helical" evidence="3">
    <location>
        <begin position="96"/>
        <end position="114"/>
    </location>
</feature>
<proteinExistence type="inferred from homology"/>
<feature type="transmembrane region" description="Helical" evidence="3">
    <location>
        <begin position="153"/>
        <end position="172"/>
    </location>
</feature>
<dbReference type="AlphaFoldDB" id="A0A9P1MA07"/>
<dbReference type="PANTHER" id="PTHR11360:SF315">
    <property type="entry name" value="TRANSPORTER MCH2-RELATED"/>
    <property type="match status" value="1"/>
</dbReference>
<comment type="subcellular location">
    <subcellularLocation>
        <location evidence="1">Membrane</location>
        <topology evidence="1">Multi-pass membrane protein</topology>
    </subcellularLocation>
</comment>
<feature type="transmembrane region" description="Helical" evidence="3">
    <location>
        <begin position="184"/>
        <end position="204"/>
    </location>
</feature>
<dbReference type="OrthoDB" id="6499973at2759"/>
<feature type="transmembrane region" description="Helical" evidence="3">
    <location>
        <begin position="126"/>
        <end position="147"/>
    </location>
</feature>
<dbReference type="Gene3D" id="1.20.1250.20">
    <property type="entry name" value="MFS general substrate transporter like domains"/>
    <property type="match status" value="2"/>
</dbReference>
<accession>A0A9P1MA07</accession>
<organism evidence="4 5">
    <name type="scientific">Parascedosporium putredinis</name>
    <dbReference type="NCBI Taxonomy" id="1442378"/>
    <lineage>
        <taxon>Eukaryota</taxon>
        <taxon>Fungi</taxon>
        <taxon>Dikarya</taxon>
        <taxon>Ascomycota</taxon>
        <taxon>Pezizomycotina</taxon>
        <taxon>Sordariomycetes</taxon>
        <taxon>Hypocreomycetidae</taxon>
        <taxon>Microascales</taxon>
        <taxon>Microascaceae</taxon>
        <taxon>Parascedosporium</taxon>
    </lineage>
</organism>
<evidence type="ECO:0000256" key="3">
    <source>
        <dbReference type="SAM" id="Phobius"/>
    </source>
</evidence>
<gene>
    <name evidence="4" type="ORF">PPNO1_LOCUS2961</name>
</gene>